<name>A0A6N1VE24_9HYPH</name>
<dbReference type="EMBL" id="CP054836">
    <property type="protein sequence ID" value="QKV17472.1"/>
    <property type="molecule type" value="Genomic_DNA"/>
</dbReference>
<dbReference type="Gene3D" id="3.40.50.80">
    <property type="entry name" value="Nucleotide-binding domain of ferredoxin-NADP reductase (FNR) module"/>
    <property type="match status" value="1"/>
</dbReference>
<dbReference type="SUPFAM" id="SSF54292">
    <property type="entry name" value="2Fe-2S ferredoxin-like"/>
    <property type="match status" value="1"/>
</dbReference>
<comment type="cofactor">
    <cofactor evidence="9">
        <name>[2Fe-2S] cluster</name>
        <dbReference type="ChEBI" id="CHEBI:190135"/>
    </cofactor>
</comment>
<dbReference type="PROSITE" id="PS00197">
    <property type="entry name" value="2FE2S_FER_1"/>
    <property type="match status" value="1"/>
</dbReference>
<dbReference type="InterPro" id="IPR017927">
    <property type="entry name" value="FAD-bd_FR_type"/>
</dbReference>
<keyword evidence="6" id="KW-0560">Oxidoreductase</keyword>
<dbReference type="InterPro" id="IPR001433">
    <property type="entry name" value="OxRdtase_FAD/NAD-bd"/>
</dbReference>
<dbReference type="InterPro" id="IPR036010">
    <property type="entry name" value="2Fe-2S_ferredoxin-like_sf"/>
</dbReference>
<protein>
    <submittedName>
        <fullName evidence="12">Phenylacetate-CoA oxygenase/reductase subunit PaaK</fullName>
    </submittedName>
</protein>
<dbReference type="Proteomes" id="UP000509367">
    <property type="component" value="Chromosome"/>
</dbReference>
<dbReference type="GO" id="GO:0010124">
    <property type="term" value="P:phenylacetate catabolic process"/>
    <property type="evidence" value="ECO:0007669"/>
    <property type="project" value="InterPro"/>
</dbReference>
<dbReference type="PRINTS" id="PR00406">
    <property type="entry name" value="CYTB5RDTASE"/>
</dbReference>
<dbReference type="Gene3D" id="3.10.20.30">
    <property type="match status" value="1"/>
</dbReference>
<dbReference type="KEGG" id="orm:HTY61_02805"/>
<dbReference type="InterPro" id="IPR050415">
    <property type="entry name" value="MRET"/>
</dbReference>
<dbReference type="GO" id="GO:0016491">
    <property type="term" value="F:oxidoreductase activity"/>
    <property type="evidence" value="ECO:0007669"/>
    <property type="project" value="UniProtKB-KW"/>
</dbReference>
<dbReference type="InterPro" id="IPR012675">
    <property type="entry name" value="Beta-grasp_dom_sf"/>
</dbReference>
<dbReference type="InterPro" id="IPR001709">
    <property type="entry name" value="Flavoprot_Pyr_Nucl_cyt_Rdtase"/>
</dbReference>
<evidence type="ECO:0000256" key="3">
    <source>
        <dbReference type="ARBA" id="ARBA00022714"/>
    </source>
</evidence>
<dbReference type="PROSITE" id="PS51384">
    <property type="entry name" value="FAD_FR"/>
    <property type="match status" value="1"/>
</dbReference>
<dbReference type="PANTHER" id="PTHR47354">
    <property type="entry name" value="NADH OXIDOREDUCTASE HCR"/>
    <property type="match status" value="1"/>
</dbReference>
<keyword evidence="13" id="KW-1185">Reference proteome</keyword>
<organism evidence="12 13">
    <name type="scientific">Oricola thermophila</name>
    <dbReference type="NCBI Taxonomy" id="2742145"/>
    <lineage>
        <taxon>Bacteria</taxon>
        <taxon>Pseudomonadati</taxon>
        <taxon>Pseudomonadota</taxon>
        <taxon>Alphaproteobacteria</taxon>
        <taxon>Hyphomicrobiales</taxon>
        <taxon>Ahrensiaceae</taxon>
        <taxon>Oricola</taxon>
    </lineage>
</organism>
<dbReference type="Pfam" id="PF00970">
    <property type="entry name" value="FAD_binding_6"/>
    <property type="match status" value="1"/>
</dbReference>
<dbReference type="InterPro" id="IPR039261">
    <property type="entry name" value="FNR_nucleotide-bd"/>
</dbReference>
<dbReference type="GO" id="GO:0050660">
    <property type="term" value="F:flavin adenine dinucleotide binding"/>
    <property type="evidence" value="ECO:0007669"/>
    <property type="project" value="TreeGrafter"/>
</dbReference>
<dbReference type="SUPFAM" id="SSF52343">
    <property type="entry name" value="Ferredoxin reductase-like, C-terminal NADP-linked domain"/>
    <property type="match status" value="1"/>
</dbReference>
<keyword evidence="2" id="KW-0285">Flavoprotein</keyword>
<dbReference type="GO" id="GO:0046872">
    <property type="term" value="F:metal ion binding"/>
    <property type="evidence" value="ECO:0007669"/>
    <property type="project" value="UniProtKB-KW"/>
</dbReference>
<dbReference type="InterPro" id="IPR001041">
    <property type="entry name" value="2Fe-2S_ferredoxin-type"/>
</dbReference>
<dbReference type="PANTHER" id="PTHR47354:SF8">
    <property type="entry name" value="1,2-PHENYLACETYL-COA EPOXIDASE, SUBUNIT E"/>
    <property type="match status" value="1"/>
</dbReference>
<evidence type="ECO:0000256" key="1">
    <source>
        <dbReference type="ARBA" id="ARBA00001974"/>
    </source>
</evidence>
<comment type="cofactor">
    <cofactor evidence="1">
        <name>FAD</name>
        <dbReference type="ChEBI" id="CHEBI:57692"/>
    </cofactor>
</comment>
<dbReference type="AlphaFoldDB" id="A0A6N1VE24"/>
<dbReference type="CDD" id="cd06214">
    <property type="entry name" value="PA_degradation_oxidoreductase_like"/>
    <property type="match status" value="1"/>
</dbReference>
<keyword evidence="7" id="KW-0408">Iron</keyword>
<dbReference type="CDD" id="cd00207">
    <property type="entry name" value="fer2"/>
    <property type="match status" value="1"/>
</dbReference>
<dbReference type="InterPro" id="IPR006058">
    <property type="entry name" value="2Fe2S_fd_BS"/>
</dbReference>
<evidence type="ECO:0000256" key="7">
    <source>
        <dbReference type="ARBA" id="ARBA00023004"/>
    </source>
</evidence>
<accession>A0A6N1VE24</accession>
<evidence type="ECO:0000256" key="5">
    <source>
        <dbReference type="ARBA" id="ARBA00022827"/>
    </source>
</evidence>
<dbReference type="GO" id="GO:0051537">
    <property type="term" value="F:2 iron, 2 sulfur cluster binding"/>
    <property type="evidence" value="ECO:0007669"/>
    <property type="project" value="UniProtKB-KW"/>
</dbReference>
<feature type="domain" description="2Fe-2S ferredoxin-type" evidence="10">
    <location>
        <begin position="267"/>
        <end position="358"/>
    </location>
</feature>
<dbReference type="PROSITE" id="PS51085">
    <property type="entry name" value="2FE2S_FER_2"/>
    <property type="match status" value="1"/>
</dbReference>
<evidence type="ECO:0000256" key="6">
    <source>
        <dbReference type="ARBA" id="ARBA00023002"/>
    </source>
</evidence>
<evidence type="ECO:0000259" key="10">
    <source>
        <dbReference type="PROSITE" id="PS51085"/>
    </source>
</evidence>
<proteinExistence type="predicted"/>
<evidence type="ECO:0000313" key="12">
    <source>
        <dbReference type="EMBL" id="QKV17472.1"/>
    </source>
</evidence>
<evidence type="ECO:0000256" key="8">
    <source>
        <dbReference type="ARBA" id="ARBA00023014"/>
    </source>
</evidence>
<evidence type="ECO:0000256" key="9">
    <source>
        <dbReference type="ARBA" id="ARBA00034078"/>
    </source>
</evidence>
<keyword evidence="5" id="KW-0274">FAD</keyword>
<dbReference type="NCBIfam" id="TIGR02160">
    <property type="entry name" value="PA_CoA_Oxy5"/>
    <property type="match status" value="1"/>
</dbReference>
<dbReference type="Gene3D" id="2.40.30.10">
    <property type="entry name" value="Translation factors"/>
    <property type="match status" value="1"/>
</dbReference>
<reference evidence="12 13" key="1">
    <citation type="submission" date="2020-06" db="EMBL/GenBank/DDBJ databases">
        <title>Oricola thermophila sp. nov. isolated from a tidal sediments.</title>
        <authorList>
            <person name="Kwon K.K."/>
            <person name="Yang S.-H."/>
            <person name="Park M.-J."/>
        </authorList>
    </citation>
    <scope>NUCLEOTIDE SEQUENCE [LARGE SCALE GENOMIC DNA]</scope>
    <source>
        <strain evidence="12 13">MEBiC13590</strain>
    </source>
</reference>
<dbReference type="Pfam" id="PF00111">
    <property type="entry name" value="Fer2"/>
    <property type="match status" value="1"/>
</dbReference>
<evidence type="ECO:0000256" key="4">
    <source>
        <dbReference type="ARBA" id="ARBA00022723"/>
    </source>
</evidence>
<dbReference type="Pfam" id="PF00175">
    <property type="entry name" value="NAD_binding_1"/>
    <property type="match status" value="1"/>
</dbReference>
<evidence type="ECO:0000259" key="11">
    <source>
        <dbReference type="PROSITE" id="PS51384"/>
    </source>
</evidence>
<sequence length="358" mass="39145">MSLQFHELSVADITRETPDSVCIAFDVPDDLRNTFCYKPGQHLTLRANIAGEDVRRSYSICSGLNEGRLRVGVKKVDGGVFSAFVNEKLNKGDVIQVLPPQGRFAVEVSESAVHNYLMVAAGSGITPILSMIRSTLECEPSSEVTLVYGNRETGSIMFREELEDLKDRFLDRFRTVHILSRETQDVPLFNGRIDAERLGKLAGAGLIQPAEADGIFICGPGELIDEAAGAIERLGADRKRIHFERFTTDGQPRQASRATREAAERGVTVEVVLDGVSKNFAYDDPSKRVVDAAAAKGIELPYSCAGGMCATCRCKVVEGTAEMDANYSLEPWETEAGYILACQARPTSERLVLDFDAV</sequence>
<dbReference type="SUPFAM" id="SSF63380">
    <property type="entry name" value="Riboflavin synthase domain-like"/>
    <property type="match status" value="1"/>
</dbReference>
<dbReference type="InterPro" id="IPR008333">
    <property type="entry name" value="Cbr1-like_FAD-bd_dom"/>
</dbReference>
<feature type="domain" description="FAD-binding FR-type" evidence="11">
    <location>
        <begin position="3"/>
        <end position="107"/>
    </location>
</feature>
<keyword evidence="3" id="KW-0001">2Fe-2S</keyword>
<dbReference type="RefSeq" id="WP_175275369.1">
    <property type="nucleotide sequence ID" value="NZ_CP054836.1"/>
</dbReference>
<dbReference type="PRINTS" id="PR00371">
    <property type="entry name" value="FPNCR"/>
</dbReference>
<dbReference type="InterPro" id="IPR011884">
    <property type="entry name" value="PaaE"/>
</dbReference>
<gene>
    <name evidence="12" type="primary">paaK</name>
    <name evidence="12" type="ORF">HTY61_02805</name>
</gene>
<dbReference type="InterPro" id="IPR017938">
    <property type="entry name" value="Riboflavin_synthase-like_b-brl"/>
</dbReference>
<evidence type="ECO:0000313" key="13">
    <source>
        <dbReference type="Proteomes" id="UP000509367"/>
    </source>
</evidence>
<evidence type="ECO:0000256" key="2">
    <source>
        <dbReference type="ARBA" id="ARBA00022630"/>
    </source>
</evidence>
<keyword evidence="4" id="KW-0479">Metal-binding</keyword>
<keyword evidence="8" id="KW-0411">Iron-sulfur</keyword>